<evidence type="ECO:0000313" key="6">
    <source>
        <dbReference type="EMBL" id="EFJ20138.1"/>
    </source>
</evidence>
<name>D8S5Y5_SELML</name>
<keyword evidence="7" id="KW-1185">Reference proteome</keyword>
<reference evidence="6 7" key="1">
    <citation type="journal article" date="2011" name="Science">
        <title>The Selaginella genome identifies genetic changes associated with the evolution of vascular plants.</title>
        <authorList>
            <person name="Banks J.A."/>
            <person name="Nishiyama T."/>
            <person name="Hasebe M."/>
            <person name="Bowman J.L."/>
            <person name="Gribskov M."/>
            <person name="dePamphilis C."/>
            <person name="Albert V.A."/>
            <person name="Aono N."/>
            <person name="Aoyama T."/>
            <person name="Ambrose B.A."/>
            <person name="Ashton N.W."/>
            <person name="Axtell M.J."/>
            <person name="Barker E."/>
            <person name="Barker M.S."/>
            <person name="Bennetzen J.L."/>
            <person name="Bonawitz N.D."/>
            <person name="Chapple C."/>
            <person name="Cheng C."/>
            <person name="Correa L.G."/>
            <person name="Dacre M."/>
            <person name="DeBarry J."/>
            <person name="Dreyer I."/>
            <person name="Elias M."/>
            <person name="Engstrom E.M."/>
            <person name="Estelle M."/>
            <person name="Feng L."/>
            <person name="Finet C."/>
            <person name="Floyd S.K."/>
            <person name="Frommer W.B."/>
            <person name="Fujita T."/>
            <person name="Gramzow L."/>
            <person name="Gutensohn M."/>
            <person name="Harholt J."/>
            <person name="Hattori M."/>
            <person name="Heyl A."/>
            <person name="Hirai T."/>
            <person name="Hiwatashi Y."/>
            <person name="Ishikawa M."/>
            <person name="Iwata M."/>
            <person name="Karol K.G."/>
            <person name="Koehler B."/>
            <person name="Kolukisaoglu U."/>
            <person name="Kubo M."/>
            <person name="Kurata T."/>
            <person name="Lalonde S."/>
            <person name="Li K."/>
            <person name="Li Y."/>
            <person name="Litt A."/>
            <person name="Lyons E."/>
            <person name="Manning G."/>
            <person name="Maruyama T."/>
            <person name="Michael T.P."/>
            <person name="Mikami K."/>
            <person name="Miyazaki S."/>
            <person name="Morinaga S."/>
            <person name="Murata T."/>
            <person name="Mueller-Roeber B."/>
            <person name="Nelson D.R."/>
            <person name="Obara M."/>
            <person name="Oguri Y."/>
            <person name="Olmstead R.G."/>
            <person name="Onodera N."/>
            <person name="Petersen B.L."/>
            <person name="Pils B."/>
            <person name="Prigge M."/>
            <person name="Rensing S.A."/>
            <person name="Riano-Pachon D.M."/>
            <person name="Roberts A.W."/>
            <person name="Sato Y."/>
            <person name="Scheller H.V."/>
            <person name="Schulz B."/>
            <person name="Schulz C."/>
            <person name="Shakirov E.V."/>
            <person name="Shibagaki N."/>
            <person name="Shinohara N."/>
            <person name="Shippen D.E."/>
            <person name="Soerensen I."/>
            <person name="Sotooka R."/>
            <person name="Sugimoto N."/>
            <person name="Sugita M."/>
            <person name="Sumikawa N."/>
            <person name="Tanurdzic M."/>
            <person name="Theissen G."/>
            <person name="Ulvskov P."/>
            <person name="Wakazuki S."/>
            <person name="Weng J.K."/>
            <person name="Willats W.W."/>
            <person name="Wipf D."/>
            <person name="Wolf P.G."/>
            <person name="Yang L."/>
            <person name="Zimmer A.D."/>
            <person name="Zhu Q."/>
            <person name="Mitros T."/>
            <person name="Hellsten U."/>
            <person name="Loque D."/>
            <person name="Otillar R."/>
            <person name="Salamov A."/>
            <person name="Schmutz J."/>
            <person name="Shapiro H."/>
            <person name="Lindquist E."/>
            <person name="Lucas S."/>
            <person name="Rokhsar D."/>
            <person name="Grigoriev I.V."/>
        </authorList>
    </citation>
    <scope>NUCLEOTIDE SEQUENCE [LARGE SCALE GENOMIC DNA]</scope>
</reference>
<evidence type="ECO:0000256" key="4">
    <source>
        <dbReference type="ARBA" id="ARBA00023186"/>
    </source>
</evidence>
<dbReference type="eggNOG" id="KOG2435">
    <property type="taxonomic scope" value="Eukaryota"/>
</dbReference>
<comment type="subcellular location">
    <subcellularLocation>
        <location evidence="1">Mitochondrion</location>
    </subcellularLocation>
</comment>
<dbReference type="InterPro" id="IPR039131">
    <property type="entry name" value="NDUFAF1"/>
</dbReference>
<feature type="non-terminal residue" evidence="6">
    <location>
        <position position="1"/>
    </location>
</feature>
<dbReference type="GO" id="GO:0051082">
    <property type="term" value="F:unfolded protein binding"/>
    <property type="evidence" value="ECO:0000318"/>
    <property type="project" value="GO_Central"/>
</dbReference>
<dbReference type="InParanoid" id="D8S5Y5"/>
<dbReference type="AlphaFoldDB" id="D8S5Y5"/>
<feature type="domain" description="NADH:ubiquinone oxidoreductase intermediate-associated protein 30" evidence="5">
    <location>
        <begin position="9"/>
        <end position="179"/>
    </location>
</feature>
<dbReference type="GO" id="GO:0006120">
    <property type="term" value="P:mitochondrial electron transport, NADH to ubiquinone"/>
    <property type="evidence" value="ECO:0000318"/>
    <property type="project" value="GO_Central"/>
</dbReference>
<dbReference type="KEGG" id="smo:SELMODRAFT_109371"/>
<gene>
    <name evidence="6" type="ORF">SELMODRAFT_109371</name>
</gene>
<accession>D8S5Y5</accession>
<dbReference type="Gramene" id="EFJ20138">
    <property type="protein sequence ID" value="EFJ20138"/>
    <property type="gene ID" value="SELMODRAFT_109371"/>
</dbReference>
<dbReference type="EMBL" id="GL377603">
    <property type="protein sequence ID" value="EFJ20138.1"/>
    <property type="molecule type" value="Genomic_DNA"/>
</dbReference>
<organism evidence="7">
    <name type="scientific">Selaginella moellendorffii</name>
    <name type="common">Spikemoss</name>
    <dbReference type="NCBI Taxonomy" id="88036"/>
    <lineage>
        <taxon>Eukaryota</taxon>
        <taxon>Viridiplantae</taxon>
        <taxon>Streptophyta</taxon>
        <taxon>Embryophyta</taxon>
        <taxon>Tracheophyta</taxon>
        <taxon>Lycopodiopsida</taxon>
        <taxon>Selaginellales</taxon>
        <taxon>Selaginellaceae</taxon>
        <taxon>Selaginella</taxon>
    </lineage>
</organism>
<dbReference type="InterPro" id="IPR013857">
    <property type="entry name" value="NADH-UbQ_OxRdtase-assoc_prot30"/>
</dbReference>
<dbReference type="PANTHER" id="PTHR13194">
    <property type="entry name" value="COMPLEX I INTERMEDIATE-ASSOCIATED PROTEIN 30"/>
    <property type="match status" value="1"/>
</dbReference>
<protein>
    <recommendedName>
        <fullName evidence="5">NADH:ubiquinone oxidoreductase intermediate-associated protein 30 domain-containing protein</fullName>
    </recommendedName>
</protein>
<comment type="similarity">
    <text evidence="2">Belongs to the CIA30 family.</text>
</comment>
<dbReference type="GO" id="GO:0005739">
    <property type="term" value="C:mitochondrion"/>
    <property type="evidence" value="ECO:0000318"/>
    <property type="project" value="GO_Central"/>
</dbReference>
<keyword evidence="3" id="KW-0496">Mitochondrion</keyword>
<evidence type="ECO:0000256" key="3">
    <source>
        <dbReference type="ARBA" id="ARBA00023128"/>
    </source>
</evidence>
<evidence type="ECO:0000256" key="1">
    <source>
        <dbReference type="ARBA" id="ARBA00004173"/>
    </source>
</evidence>
<dbReference type="Proteomes" id="UP000001514">
    <property type="component" value="Unassembled WGS sequence"/>
</dbReference>
<keyword evidence="4" id="KW-0143">Chaperone</keyword>
<dbReference type="InterPro" id="IPR008979">
    <property type="entry name" value="Galactose-bd-like_sf"/>
</dbReference>
<sequence length="195" mass="22520">PPSQQHLFSLTTEKELAAWEHYSDKSFGGSSNFLTDLSAVFWGDLSLELDQDKVVRIKKSGFAGLNTKRDYGIFDLAPFDVIEMRLKGDGRAYMTSLRTENWVDRAIADDNSWHHVIHTSNGEWKIYKLAIKDYKRTWHGRVLEEQCEINLSRIVGMGIHVTARTMAGEIQGPGPYRLELDWMRAVRTKDFHRDF</sequence>
<dbReference type="SUPFAM" id="SSF49785">
    <property type="entry name" value="Galactose-binding domain-like"/>
    <property type="match status" value="1"/>
</dbReference>
<evidence type="ECO:0000313" key="7">
    <source>
        <dbReference type="Proteomes" id="UP000001514"/>
    </source>
</evidence>
<evidence type="ECO:0000256" key="2">
    <source>
        <dbReference type="ARBA" id="ARBA00007884"/>
    </source>
</evidence>
<dbReference type="OMA" id="HDDIWSY"/>
<dbReference type="GO" id="GO:0032981">
    <property type="term" value="P:mitochondrial respiratory chain complex I assembly"/>
    <property type="evidence" value="ECO:0000318"/>
    <property type="project" value="GO_Central"/>
</dbReference>
<dbReference type="PANTHER" id="PTHR13194:SF18">
    <property type="entry name" value="COMPLEX I INTERMEDIATE-ASSOCIATED PROTEIN 30, MITOCHONDRIAL"/>
    <property type="match status" value="1"/>
</dbReference>
<dbReference type="Pfam" id="PF08547">
    <property type="entry name" value="CIA30"/>
    <property type="match status" value="1"/>
</dbReference>
<evidence type="ECO:0000259" key="5">
    <source>
        <dbReference type="Pfam" id="PF08547"/>
    </source>
</evidence>
<proteinExistence type="inferred from homology"/>
<dbReference type="STRING" id="88036.D8S5Y5"/>
<dbReference type="HOGENOM" id="CLU_059028_4_0_1"/>
<dbReference type="FunCoup" id="D8S5Y5">
    <property type="interactions" value="3078"/>
</dbReference>